<keyword evidence="2" id="KW-0479">Metal-binding</keyword>
<comment type="subcellular location">
    <subcellularLocation>
        <location evidence="1">Nucleus</location>
    </subcellularLocation>
</comment>
<evidence type="ECO:0000256" key="8">
    <source>
        <dbReference type="SAM" id="MobiDB-lite"/>
    </source>
</evidence>
<keyword evidence="4 7" id="KW-0863">Zinc-finger</keyword>
<proteinExistence type="predicted"/>
<reference evidence="10 11" key="1">
    <citation type="submission" date="2021-12" db="EMBL/GenBank/DDBJ databases">
        <title>High titer production of polyol ester of fatty acids by Rhodotorula paludigena BS15 towards product separation-free biomass refinery.</title>
        <authorList>
            <person name="Mano J."/>
            <person name="Ono H."/>
            <person name="Tanaka T."/>
            <person name="Naito K."/>
            <person name="Sushida H."/>
            <person name="Ike M."/>
            <person name="Tokuyasu K."/>
            <person name="Kitaoka M."/>
        </authorList>
    </citation>
    <scope>NUCLEOTIDE SEQUENCE [LARGE SCALE GENOMIC DNA]</scope>
    <source>
        <strain evidence="10 11">BS15</strain>
    </source>
</reference>
<evidence type="ECO:0000256" key="7">
    <source>
        <dbReference type="PROSITE-ProRule" id="PRU00042"/>
    </source>
</evidence>
<feature type="region of interest" description="Disordered" evidence="8">
    <location>
        <begin position="24"/>
        <end position="58"/>
    </location>
</feature>
<accession>A0AAV5GCJ6</accession>
<evidence type="ECO:0000256" key="3">
    <source>
        <dbReference type="ARBA" id="ARBA00022737"/>
    </source>
</evidence>
<dbReference type="PANTHER" id="PTHR40626">
    <property type="entry name" value="MIP31509P"/>
    <property type="match status" value="1"/>
</dbReference>
<name>A0AAV5GCJ6_9BASI</name>
<keyword evidence="11" id="KW-1185">Reference proteome</keyword>
<dbReference type="PANTHER" id="PTHR40626:SF11">
    <property type="entry name" value="ZINC FINGER PROTEIN YPR022C"/>
    <property type="match status" value="1"/>
</dbReference>
<evidence type="ECO:0000256" key="1">
    <source>
        <dbReference type="ARBA" id="ARBA00004123"/>
    </source>
</evidence>
<comment type="caution">
    <text evidence="10">The sequence shown here is derived from an EMBL/GenBank/DDBJ whole genome shotgun (WGS) entry which is preliminary data.</text>
</comment>
<dbReference type="InterPro" id="IPR051059">
    <property type="entry name" value="VerF-like"/>
</dbReference>
<dbReference type="GO" id="GO:0000981">
    <property type="term" value="F:DNA-binding transcription factor activity, RNA polymerase II-specific"/>
    <property type="evidence" value="ECO:0007669"/>
    <property type="project" value="InterPro"/>
</dbReference>
<keyword evidence="6" id="KW-0539">Nucleus</keyword>
<protein>
    <recommendedName>
        <fullName evidence="9">C2H2-type domain-containing protein</fullName>
    </recommendedName>
</protein>
<gene>
    <name evidence="10" type="ORF">Rhopal_000024-T1</name>
</gene>
<dbReference type="Pfam" id="PF04082">
    <property type="entry name" value="Fungal_trans"/>
    <property type="match status" value="1"/>
</dbReference>
<keyword evidence="5" id="KW-0862">Zinc</keyword>
<dbReference type="CDD" id="cd12148">
    <property type="entry name" value="fungal_TF_MHR"/>
    <property type="match status" value="1"/>
</dbReference>
<dbReference type="EMBL" id="BQKY01000001">
    <property type="protein sequence ID" value="GJN87079.1"/>
    <property type="molecule type" value="Genomic_DNA"/>
</dbReference>
<dbReference type="GO" id="GO:0006351">
    <property type="term" value="P:DNA-templated transcription"/>
    <property type="evidence" value="ECO:0007669"/>
    <property type="project" value="InterPro"/>
</dbReference>
<dbReference type="InterPro" id="IPR007219">
    <property type="entry name" value="XnlR_reg_dom"/>
</dbReference>
<dbReference type="GO" id="GO:0000785">
    <property type="term" value="C:chromatin"/>
    <property type="evidence" value="ECO:0007669"/>
    <property type="project" value="TreeGrafter"/>
</dbReference>
<evidence type="ECO:0000313" key="11">
    <source>
        <dbReference type="Proteomes" id="UP001342314"/>
    </source>
</evidence>
<dbReference type="GO" id="GO:0005634">
    <property type="term" value="C:nucleus"/>
    <property type="evidence" value="ECO:0007669"/>
    <property type="project" value="UniProtKB-SubCell"/>
</dbReference>
<evidence type="ECO:0000256" key="2">
    <source>
        <dbReference type="ARBA" id="ARBA00022723"/>
    </source>
</evidence>
<keyword evidence="3" id="KW-0677">Repeat</keyword>
<evidence type="ECO:0000256" key="5">
    <source>
        <dbReference type="ARBA" id="ARBA00022833"/>
    </source>
</evidence>
<evidence type="ECO:0000256" key="6">
    <source>
        <dbReference type="ARBA" id="ARBA00023242"/>
    </source>
</evidence>
<dbReference type="PROSITE" id="PS00028">
    <property type="entry name" value="ZINC_FINGER_C2H2_1"/>
    <property type="match status" value="1"/>
</dbReference>
<dbReference type="PROSITE" id="PS50157">
    <property type="entry name" value="ZINC_FINGER_C2H2_2"/>
    <property type="match status" value="1"/>
</dbReference>
<dbReference type="GO" id="GO:0000978">
    <property type="term" value="F:RNA polymerase II cis-regulatory region sequence-specific DNA binding"/>
    <property type="evidence" value="ECO:0007669"/>
    <property type="project" value="InterPro"/>
</dbReference>
<dbReference type="InterPro" id="IPR013087">
    <property type="entry name" value="Znf_C2H2_type"/>
</dbReference>
<dbReference type="GO" id="GO:0008270">
    <property type="term" value="F:zinc ion binding"/>
    <property type="evidence" value="ECO:0007669"/>
    <property type="project" value="UniProtKB-KW"/>
</dbReference>
<dbReference type="Proteomes" id="UP001342314">
    <property type="component" value="Unassembled WGS sequence"/>
</dbReference>
<evidence type="ECO:0000259" key="9">
    <source>
        <dbReference type="PROSITE" id="PS50157"/>
    </source>
</evidence>
<evidence type="ECO:0000256" key="4">
    <source>
        <dbReference type="ARBA" id="ARBA00022771"/>
    </source>
</evidence>
<organism evidence="10 11">
    <name type="scientific">Rhodotorula paludigena</name>
    <dbReference type="NCBI Taxonomy" id="86838"/>
    <lineage>
        <taxon>Eukaryota</taxon>
        <taxon>Fungi</taxon>
        <taxon>Dikarya</taxon>
        <taxon>Basidiomycota</taxon>
        <taxon>Pucciniomycotina</taxon>
        <taxon>Microbotryomycetes</taxon>
        <taxon>Sporidiobolales</taxon>
        <taxon>Sporidiobolaceae</taxon>
        <taxon>Rhodotorula</taxon>
    </lineage>
</organism>
<sequence>MRHCPECGRAFARTDVLAAHLRKHEEEARRADPNGLASHGHHGVHGIVRGPGEHGEGADPVAGVIADDFLATVPPKDDLDAMYDWLVHSFVGEAPPGELDTSAAGPSEPHDISLPTPTAVLSTFAPTFNCEVDESTRSALISYLCTIPSFASSPFSACSTLSAALFRYWTVFHPQLPILHAPTFDPAASTALLATLVAVGFCCDSDDALYDFGASIFRKLSATMQLHDLHEPPVSLETFQALVIHGQASQMLLNSTQHQLSYISSAYEYGLSRGMDIFYVRFYKRFTFDPHASEEEQWRTWITSESWRRAAHRVMEREIEQALLFNQLSSRALTMLVCRLPLPVGDDVWNAPTAAAWKAQPPLLSVPYCSAIKGVLTSSPGSHDRLNSFALSSILHGLMSVGWDLKWRGTLRADAIMPLQTEINWHAALHMAHERVERDLAAALELPFLTESERLLSWTSKDLLLIAQLDLLVDLHSMLTFAGVMRIGGRYVGPDDYALAAKTIRKWCTTDVAVEAAKLVTEYLSNRVTIADLDTGWSASKGMYAPWSIYFASVPFPLLSAMPTAWDPADLPSFLQSTSRLLKRQRWAVGKDAGEILASLMDRRVATE</sequence>
<dbReference type="AlphaFoldDB" id="A0AAV5GCJ6"/>
<feature type="domain" description="C2H2-type" evidence="9">
    <location>
        <begin position="2"/>
        <end position="29"/>
    </location>
</feature>
<evidence type="ECO:0000313" key="10">
    <source>
        <dbReference type="EMBL" id="GJN87079.1"/>
    </source>
</evidence>